<dbReference type="InterPro" id="IPR000014">
    <property type="entry name" value="PAS"/>
</dbReference>
<dbReference type="SMART" id="SM00382">
    <property type="entry name" value="AAA"/>
    <property type="match status" value="1"/>
</dbReference>
<dbReference type="PROSITE" id="PS00688">
    <property type="entry name" value="SIGMA54_INTERACT_3"/>
    <property type="match status" value="1"/>
</dbReference>
<keyword evidence="2" id="KW-0067">ATP-binding</keyword>
<dbReference type="InterPro" id="IPR002078">
    <property type="entry name" value="Sigma_54_int"/>
</dbReference>
<dbReference type="InterPro" id="IPR002197">
    <property type="entry name" value="HTH_Fis"/>
</dbReference>
<dbReference type="PROSITE" id="PS50045">
    <property type="entry name" value="SIGMA54_INTERACT_4"/>
    <property type="match status" value="1"/>
</dbReference>
<dbReference type="GO" id="GO:0006355">
    <property type="term" value="P:regulation of DNA-templated transcription"/>
    <property type="evidence" value="ECO:0007669"/>
    <property type="project" value="InterPro"/>
</dbReference>
<organism evidence="9">
    <name type="scientific">uncultured Desulfobacteraceae bacterium</name>
    <dbReference type="NCBI Taxonomy" id="218296"/>
    <lineage>
        <taxon>Bacteria</taxon>
        <taxon>Pseudomonadati</taxon>
        <taxon>Thermodesulfobacteriota</taxon>
        <taxon>Desulfobacteria</taxon>
        <taxon>Desulfobacterales</taxon>
        <taxon>Desulfobacteraceae</taxon>
        <taxon>environmental samples</taxon>
    </lineage>
</organism>
<dbReference type="Gene3D" id="1.10.8.60">
    <property type="match status" value="1"/>
</dbReference>
<dbReference type="InterPro" id="IPR035965">
    <property type="entry name" value="PAS-like_dom_sf"/>
</dbReference>
<dbReference type="CDD" id="cd00130">
    <property type="entry name" value="PAS"/>
    <property type="match status" value="1"/>
</dbReference>
<evidence type="ECO:0000313" key="9">
    <source>
        <dbReference type="EMBL" id="VEN73716.1"/>
    </source>
</evidence>
<dbReference type="InterPro" id="IPR000700">
    <property type="entry name" value="PAS-assoc_C"/>
</dbReference>
<keyword evidence="4" id="KW-0238">DNA-binding</keyword>
<dbReference type="InterPro" id="IPR027417">
    <property type="entry name" value="P-loop_NTPase"/>
</dbReference>
<dbReference type="Pfam" id="PF13426">
    <property type="entry name" value="PAS_9"/>
    <property type="match status" value="1"/>
</dbReference>
<evidence type="ECO:0000256" key="5">
    <source>
        <dbReference type="ARBA" id="ARBA00023163"/>
    </source>
</evidence>
<reference evidence="9" key="1">
    <citation type="submission" date="2019-01" db="EMBL/GenBank/DDBJ databases">
        <authorList>
            <consortium name="Genoscope - CEA"/>
            <person name="William W."/>
        </authorList>
    </citation>
    <scope>NUCLEOTIDE SEQUENCE</scope>
    <source>
        <strain evidence="9">CR-1</strain>
    </source>
</reference>
<dbReference type="PROSITE" id="PS00676">
    <property type="entry name" value="SIGMA54_INTERACT_2"/>
    <property type="match status" value="1"/>
</dbReference>
<dbReference type="FunFam" id="3.40.50.300:FF:000006">
    <property type="entry name" value="DNA-binding transcriptional regulator NtrC"/>
    <property type="match status" value="1"/>
</dbReference>
<proteinExistence type="predicted"/>
<dbReference type="Pfam" id="PF00158">
    <property type="entry name" value="Sigma54_activat"/>
    <property type="match status" value="1"/>
</dbReference>
<dbReference type="GO" id="GO:0005524">
    <property type="term" value="F:ATP binding"/>
    <property type="evidence" value="ECO:0007669"/>
    <property type="project" value="UniProtKB-KW"/>
</dbReference>
<dbReference type="Pfam" id="PF02954">
    <property type="entry name" value="HTH_8"/>
    <property type="match status" value="1"/>
</dbReference>
<feature type="domain" description="PAS" evidence="7">
    <location>
        <begin position="6"/>
        <end position="51"/>
    </location>
</feature>
<sequence length="447" mass="49359">MIDNQNYKQLEAILDSIADGVFTTDQNCNIAYFNKAAERITGVSREQAIGQKCFDVFRASICETTCALRKSIQNGQDIINFKVNILNSGGKTIPVSVSTSVIRDKGGDITGGVEIFRDMSTIEELRKEISNRCNFENIISKNREIHNILDILPDIATSGSAVLIEGPSGSGKELFARAIHNLSGRKGKYVAINCAALPDTLLESELFGYKKGAFSDAKKDKPGRFALAEGGSLFLDEIGDISPALQPKLLRALQEKEYDPLGATASVKTDARIITGTNKTLSDLVAQNVFREDLFYRLNVVRLSLPPLSRRREDIPLLIEHFINKFNAAKGKKIESVSERAMGVLMRYDYPGNIRELENFIEYAFVLCHGPVIKTGHLPKDMQTAAPEAPKRAGAPLSRAEADAILDALDKYNGNRMKTAAHLGINKTTLWRKMKKYGITFPVTAKR</sequence>
<dbReference type="NCBIfam" id="TIGR00229">
    <property type="entry name" value="sensory_box"/>
    <property type="match status" value="1"/>
</dbReference>
<dbReference type="SUPFAM" id="SSF52540">
    <property type="entry name" value="P-loop containing nucleoside triphosphate hydrolases"/>
    <property type="match status" value="1"/>
</dbReference>
<dbReference type="SUPFAM" id="SSF46689">
    <property type="entry name" value="Homeodomain-like"/>
    <property type="match status" value="1"/>
</dbReference>
<dbReference type="SUPFAM" id="SSF55785">
    <property type="entry name" value="PYP-like sensor domain (PAS domain)"/>
    <property type="match status" value="1"/>
</dbReference>
<evidence type="ECO:0008006" key="10">
    <source>
        <dbReference type="Google" id="ProtNLM"/>
    </source>
</evidence>
<evidence type="ECO:0000259" key="6">
    <source>
        <dbReference type="PROSITE" id="PS50045"/>
    </source>
</evidence>
<feature type="domain" description="Sigma-54 factor interaction" evidence="6">
    <location>
        <begin position="138"/>
        <end position="366"/>
    </location>
</feature>
<dbReference type="InterPro" id="IPR003593">
    <property type="entry name" value="AAA+_ATPase"/>
</dbReference>
<dbReference type="Gene3D" id="1.10.10.60">
    <property type="entry name" value="Homeodomain-like"/>
    <property type="match status" value="1"/>
</dbReference>
<dbReference type="Gene3D" id="3.30.450.20">
    <property type="entry name" value="PAS domain"/>
    <property type="match status" value="1"/>
</dbReference>
<protein>
    <recommendedName>
        <fullName evidence="10">Fis family transcriptional regulator</fullName>
    </recommendedName>
</protein>
<evidence type="ECO:0000256" key="3">
    <source>
        <dbReference type="ARBA" id="ARBA00023015"/>
    </source>
</evidence>
<keyword evidence="3" id="KW-0805">Transcription regulation</keyword>
<dbReference type="InterPro" id="IPR058031">
    <property type="entry name" value="AAA_lid_NorR"/>
</dbReference>
<evidence type="ECO:0000256" key="1">
    <source>
        <dbReference type="ARBA" id="ARBA00022741"/>
    </source>
</evidence>
<dbReference type="CDD" id="cd00009">
    <property type="entry name" value="AAA"/>
    <property type="match status" value="1"/>
</dbReference>
<dbReference type="PROSITE" id="PS50113">
    <property type="entry name" value="PAC"/>
    <property type="match status" value="1"/>
</dbReference>
<dbReference type="PANTHER" id="PTHR32071:SF122">
    <property type="entry name" value="SIGMA FACTOR"/>
    <property type="match status" value="1"/>
</dbReference>
<dbReference type="PROSITE" id="PS50112">
    <property type="entry name" value="PAS"/>
    <property type="match status" value="1"/>
</dbReference>
<dbReference type="SMART" id="SM00091">
    <property type="entry name" value="PAS"/>
    <property type="match status" value="1"/>
</dbReference>
<dbReference type="GO" id="GO:0043565">
    <property type="term" value="F:sequence-specific DNA binding"/>
    <property type="evidence" value="ECO:0007669"/>
    <property type="project" value="InterPro"/>
</dbReference>
<name>A0A484HHA4_9BACT</name>
<evidence type="ECO:0000256" key="2">
    <source>
        <dbReference type="ARBA" id="ARBA00022840"/>
    </source>
</evidence>
<dbReference type="InterPro" id="IPR009057">
    <property type="entry name" value="Homeodomain-like_sf"/>
</dbReference>
<feature type="domain" description="PAC" evidence="8">
    <location>
        <begin position="79"/>
        <end position="131"/>
    </location>
</feature>
<evidence type="ECO:0000259" key="8">
    <source>
        <dbReference type="PROSITE" id="PS50113"/>
    </source>
</evidence>
<keyword evidence="5" id="KW-0804">Transcription</keyword>
<dbReference type="EMBL" id="CAACVI010000012">
    <property type="protein sequence ID" value="VEN73716.1"/>
    <property type="molecule type" value="Genomic_DNA"/>
</dbReference>
<evidence type="ECO:0000256" key="4">
    <source>
        <dbReference type="ARBA" id="ARBA00023125"/>
    </source>
</evidence>
<dbReference type="Gene3D" id="3.40.50.300">
    <property type="entry name" value="P-loop containing nucleotide triphosphate hydrolases"/>
    <property type="match status" value="1"/>
</dbReference>
<dbReference type="AlphaFoldDB" id="A0A484HHA4"/>
<dbReference type="InterPro" id="IPR025944">
    <property type="entry name" value="Sigma_54_int_dom_CS"/>
</dbReference>
<keyword evidence="1" id="KW-0547">Nucleotide-binding</keyword>
<dbReference type="PRINTS" id="PR01590">
    <property type="entry name" value="HTHFIS"/>
</dbReference>
<dbReference type="PANTHER" id="PTHR32071">
    <property type="entry name" value="TRANSCRIPTIONAL REGULATORY PROTEIN"/>
    <property type="match status" value="1"/>
</dbReference>
<dbReference type="Pfam" id="PF25601">
    <property type="entry name" value="AAA_lid_14"/>
    <property type="match status" value="1"/>
</dbReference>
<gene>
    <name evidence="9" type="ORF">EPICR_20183</name>
</gene>
<evidence type="ECO:0000259" key="7">
    <source>
        <dbReference type="PROSITE" id="PS50112"/>
    </source>
</evidence>
<accession>A0A484HHA4</accession>
<dbReference type="InterPro" id="IPR025943">
    <property type="entry name" value="Sigma_54_int_dom_ATP-bd_2"/>
</dbReference>